<name>A0A7N2MVX8_QUELO</name>
<evidence type="ECO:0000313" key="1">
    <source>
        <dbReference type="EnsemblPlants" id="QL11p012377:mrna"/>
    </source>
</evidence>
<sequence>MEKALSIVYQPQAVFRIRPVNCCSVTISGYVLTAMDILERTGFIPPSLELTGFARCGRKILSAFCLQDEDLFGL</sequence>
<proteinExistence type="predicted"/>
<dbReference type="Gramene" id="QL11p012377:mrna">
    <property type="protein sequence ID" value="QL11p012377:mrna"/>
    <property type="gene ID" value="QL11p012377"/>
</dbReference>
<reference evidence="1 2" key="1">
    <citation type="journal article" date="2016" name="G3 (Bethesda)">
        <title>First Draft Assembly and Annotation of the Genome of a California Endemic Oak Quercus lobata Nee (Fagaceae).</title>
        <authorList>
            <person name="Sork V.L."/>
            <person name="Fitz-Gibbon S.T."/>
            <person name="Puiu D."/>
            <person name="Crepeau M."/>
            <person name="Gugger P.F."/>
            <person name="Sherman R."/>
            <person name="Stevens K."/>
            <person name="Langley C.H."/>
            <person name="Pellegrini M."/>
            <person name="Salzberg S.L."/>
        </authorList>
    </citation>
    <scope>NUCLEOTIDE SEQUENCE [LARGE SCALE GENOMIC DNA]</scope>
    <source>
        <strain evidence="1 2">cv. SW786</strain>
    </source>
</reference>
<evidence type="ECO:0000313" key="2">
    <source>
        <dbReference type="Proteomes" id="UP000594261"/>
    </source>
</evidence>
<dbReference type="InParanoid" id="A0A7N2MVX8"/>
<dbReference type="Proteomes" id="UP000594261">
    <property type="component" value="Chromosome 11"/>
</dbReference>
<organism evidence="1 2">
    <name type="scientific">Quercus lobata</name>
    <name type="common">Valley oak</name>
    <dbReference type="NCBI Taxonomy" id="97700"/>
    <lineage>
        <taxon>Eukaryota</taxon>
        <taxon>Viridiplantae</taxon>
        <taxon>Streptophyta</taxon>
        <taxon>Embryophyta</taxon>
        <taxon>Tracheophyta</taxon>
        <taxon>Spermatophyta</taxon>
        <taxon>Magnoliopsida</taxon>
        <taxon>eudicotyledons</taxon>
        <taxon>Gunneridae</taxon>
        <taxon>Pentapetalae</taxon>
        <taxon>rosids</taxon>
        <taxon>fabids</taxon>
        <taxon>Fagales</taxon>
        <taxon>Fagaceae</taxon>
        <taxon>Quercus</taxon>
    </lineage>
</organism>
<keyword evidence="2" id="KW-1185">Reference proteome</keyword>
<reference evidence="1" key="2">
    <citation type="submission" date="2021-01" db="UniProtKB">
        <authorList>
            <consortium name="EnsemblPlants"/>
        </authorList>
    </citation>
    <scope>IDENTIFICATION</scope>
</reference>
<accession>A0A7N2MVX8</accession>
<dbReference type="EnsemblPlants" id="QL11p012377:mrna">
    <property type="protein sequence ID" value="QL11p012377:mrna"/>
    <property type="gene ID" value="QL11p012377"/>
</dbReference>
<protein>
    <submittedName>
        <fullName evidence="1">Uncharacterized protein</fullName>
    </submittedName>
</protein>
<dbReference type="AlphaFoldDB" id="A0A7N2MVX8"/>
<dbReference type="EMBL" id="LRBV02000011">
    <property type="status" value="NOT_ANNOTATED_CDS"/>
    <property type="molecule type" value="Genomic_DNA"/>
</dbReference>